<keyword evidence="1" id="KW-0472">Membrane</keyword>
<proteinExistence type="predicted"/>
<reference evidence="3" key="1">
    <citation type="submission" date="2017-05" db="EMBL/GenBank/DDBJ databases">
        <authorList>
            <person name="Rodrigo-Torres L."/>
            <person name="Arahal R. D."/>
            <person name="Lucena T."/>
        </authorList>
    </citation>
    <scope>NUCLEOTIDE SEQUENCE [LARGE SCALE GENOMIC DNA]</scope>
    <source>
        <strain evidence="3">CECT 8649</strain>
    </source>
</reference>
<dbReference type="RefSeq" id="WP_133840759.1">
    <property type="nucleotide sequence ID" value="NZ_FXXP01000002.1"/>
</dbReference>
<organism evidence="2 3">
    <name type="scientific">Pelagimonas phthalicica</name>
    <dbReference type="NCBI Taxonomy" id="1037362"/>
    <lineage>
        <taxon>Bacteria</taxon>
        <taxon>Pseudomonadati</taxon>
        <taxon>Pseudomonadota</taxon>
        <taxon>Alphaproteobacteria</taxon>
        <taxon>Rhodobacterales</taxon>
        <taxon>Roseobacteraceae</taxon>
        <taxon>Pelagimonas</taxon>
    </lineage>
</organism>
<dbReference type="EMBL" id="FXXP01000002">
    <property type="protein sequence ID" value="SMX28204.1"/>
    <property type="molecule type" value="Genomic_DNA"/>
</dbReference>
<keyword evidence="1" id="KW-1133">Transmembrane helix</keyword>
<evidence type="ECO:0000313" key="3">
    <source>
        <dbReference type="Proteomes" id="UP000225972"/>
    </source>
</evidence>
<name>A0A238JDD7_9RHOB</name>
<gene>
    <name evidence="2" type="ORF">TRP8649_02319</name>
</gene>
<evidence type="ECO:0000256" key="1">
    <source>
        <dbReference type="SAM" id="Phobius"/>
    </source>
</evidence>
<keyword evidence="3" id="KW-1185">Reference proteome</keyword>
<sequence>MGDIFQAFFLHFLNGITFEFADDLLCWAGDAWFGGHLGTCRATMTGWANHSANTAPYAAFAGTLLGYAVSPLSVIVAWFVGKPKSPGDAFWRAITLELIEGVIAVIGQVITDQNLGVAMWSLGLSAVIAPIRGCVSSFTYAWSTSVVFKFFVLLSILTVAAIGLARLGLLPL</sequence>
<keyword evidence="1" id="KW-0812">Transmembrane</keyword>
<feature type="transmembrane region" description="Helical" evidence="1">
    <location>
        <begin position="93"/>
        <end position="111"/>
    </location>
</feature>
<feature type="transmembrane region" description="Helical" evidence="1">
    <location>
        <begin position="117"/>
        <end position="135"/>
    </location>
</feature>
<evidence type="ECO:0000313" key="2">
    <source>
        <dbReference type="EMBL" id="SMX28204.1"/>
    </source>
</evidence>
<feature type="transmembrane region" description="Helical" evidence="1">
    <location>
        <begin position="57"/>
        <end position="81"/>
    </location>
</feature>
<feature type="transmembrane region" description="Helical" evidence="1">
    <location>
        <begin position="147"/>
        <end position="169"/>
    </location>
</feature>
<dbReference type="AlphaFoldDB" id="A0A238JDD7"/>
<dbReference type="Proteomes" id="UP000225972">
    <property type="component" value="Unassembled WGS sequence"/>
</dbReference>
<protein>
    <submittedName>
        <fullName evidence="2">Uncharacterized protein</fullName>
    </submittedName>
</protein>
<accession>A0A238JDD7</accession>